<evidence type="ECO:0000256" key="6">
    <source>
        <dbReference type="ARBA" id="ARBA00022927"/>
    </source>
</evidence>
<name>A0ABU6K942_9RHOO</name>
<evidence type="ECO:0000313" key="12">
    <source>
        <dbReference type="EMBL" id="MEC5388137.1"/>
    </source>
</evidence>
<evidence type="ECO:0000256" key="5">
    <source>
        <dbReference type="ARBA" id="ARBA00022692"/>
    </source>
</evidence>
<keyword evidence="4" id="KW-0997">Cell inner membrane</keyword>
<evidence type="ECO:0000256" key="9">
    <source>
        <dbReference type="SAM" id="MobiDB-lite"/>
    </source>
</evidence>
<keyword evidence="7 10" id="KW-1133">Transmembrane helix</keyword>
<evidence type="ECO:0000256" key="2">
    <source>
        <dbReference type="ARBA" id="ARBA00022448"/>
    </source>
</evidence>
<dbReference type="RefSeq" id="WP_327601114.1">
    <property type="nucleotide sequence ID" value="NZ_JAYXHS010000005.1"/>
</dbReference>
<keyword evidence="3" id="KW-1003">Cell membrane</keyword>
<reference evidence="12 13" key="1">
    <citation type="submission" date="2024-01" db="EMBL/GenBank/DDBJ databases">
        <title>Uliginosibacterium soil sp. nov.</title>
        <authorList>
            <person name="Lv Y."/>
        </authorList>
    </citation>
    <scope>NUCLEOTIDE SEQUENCE [LARGE SCALE GENOMIC DNA]</scope>
    <source>
        <strain evidence="12 13">H3</strain>
    </source>
</reference>
<organism evidence="12 13">
    <name type="scientific">Uliginosibacterium silvisoli</name>
    <dbReference type="NCBI Taxonomy" id="3114758"/>
    <lineage>
        <taxon>Bacteria</taxon>
        <taxon>Pseudomonadati</taxon>
        <taxon>Pseudomonadota</taxon>
        <taxon>Betaproteobacteria</taxon>
        <taxon>Rhodocyclales</taxon>
        <taxon>Zoogloeaceae</taxon>
        <taxon>Uliginosibacterium</taxon>
    </lineage>
</organism>
<evidence type="ECO:0000259" key="11">
    <source>
        <dbReference type="Pfam" id="PF11356"/>
    </source>
</evidence>
<evidence type="ECO:0000256" key="1">
    <source>
        <dbReference type="ARBA" id="ARBA00004533"/>
    </source>
</evidence>
<sequence length="194" mass="20469">MQLPLQRLSLRQVSLQPLLVGTAWLLVLAISAWIVAGWYWHLSAAPVQSARPAPVSDPVAAAQDISSRQLFGTLTNSQGLAATSAPPPSMVLIGVSTRWGKLPGYAIIRDGSANANSFIEGEDIASGIKLVRVLADSIEIDRNGVRETISLNVTTTPSADTPQARTTQPNTQPNLQPNTQANTPPAPPPPAADN</sequence>
<comment type="subcellular location">
    <subcellularLocation>
        <location evidence="1">Cell inner membrane</location>
    </subcellularLocation>
</comment>
<dbReference type="Pfam" id="PF11356">
    <property type="entry name" value="T2SSC"/>
    <property type="match status" value="1"/>
</dbReference>
<keyword evidence="13" id="KW-1185">Reference proteome</keyword>
<evidence type="ECO:0000313" key="13">
    <source>
        <dbReference type="Proteomes" id="UP001331561"/>
    </source>
</evidence>
<proteinExistence type="predicted"/>
<gene>
    <name evidence="12" type="ORF">VVD49_20555</name>
</gene>
<keyword evidence="8 10" id="KW-0472">Membrane</keyword>
<dbReference type="Gene3D" id="2.30.30.830">
    <property type="match status" value="1"/>
</dbReference>
<feature type="transmembrane region" description="Helical" evidence="10">
    <location>
        <begin position="21"/>
        <end position="40"/>
    </location>
</feature>
<feature type="domain" description="Type II secretion system protein GspC N-terminal" evidence="11">
    <location>
        <begin position="24"/>
        <end position="151"/>
    </location>
</feature>
<evidence type="ECO:0000256" key="3">
    <source>
        <dbReference type="ARBA" id="ARBA00022475"/>
    </source>
</evidence>
<keyword evidence="6" id="KW-0653">Protein transport</keyword>
<feature type="compositionally biased region" description="Polar residues" evidence="9">
    <location>
        <begin position="153"/>
        <end position="175"/>
    </location>
</feature>
<accession>A0ABU6K942</accession>
<evidence type="ECO:0000256" key="8">
    <source>
        <dbReference type="ARBA" id="ARBA00023136"/>
    </source>
</evidence>
<keyword evidence="2" id="KW-0813">Transport</keyword>
<feature type="region of interest" description="Disordered" evidence="9">
    <location>
        <begin position="153"/>
        <end position="194"/>
    </location>
</feature>
<comment type="caution">
    <text evidence="12">The sequence shown here is derived from an EMBL/GenBank/DDBJ whole genome shotgun (WGS) entry which is preliminary data.</text>
</comment>
<evidence type="ECO:0000256" key="10">
    <source>
        <dbReference type="SAM" id="Phobius"/>
    </source>
</evidence>
<evidence type="ECO:0000256" key="4">
    <source>
        <dbReference type="ARBA" id="ARBA00022519"/>
    </source>
</evidence>
<dbReference type="Proteomes" id="UP001331561">
    <property type="component" value="Unassembled WGS sequence"/>
</dbReference>
<protein>
    <submittedName>
        <fullName evidence="12">Type II secretion system protein N</fullName>
    </submittedName>
</protein>
<evidence type="ECO:0000256" key="7">
    <source>
        <dbReference type="ARBA" id="ARBA00022989"/>
    </source>
</evidence>
<dbReference type="EMBL" id="JAYXHS010000005">
    <property type="protein sequence ID" value="MEC5388137.1"/>
    <property type="molecule type" value="Genomic_DNA"/>
</dbReference>
<feature type="compositionally biased region" description="Pro residues" evidence="9">
    <location>
        <begin position="184"/>
        <end position="194"/>
    </location>
</feature>
<keyword evidence="5 10" id="KW-0812">Transmembrane</keyword>
<dbReference type="InterPro" id="IPR024961">
    <property type="entry name" value="T2SS_GspC_N"/>
</dbReference>